<dbReference type="Gene3D" id="6.10.280.100">
    <property type="match status" value="1"/>
</dbReference>
<evidence type="ECO:0000313" key="2">
    <source>
        <dbReference type="EMBL" id="QIX01194.1"/>
    </source>
</evidence>
<accession>A0A6H0Y2F3</accession>
<dbReference type="EMBL" id="CP051142">
    <property type="protein sequence ID" value="QIX01194.1"/>
    <property type="molecule type" value="Genomic_DNA"/>
</dbReference>
<feature type="compositionally biased region" description="Polar residues" evidence="1">
    <location>
        <begin position="1"/>
        <end position="91"/>
    </location>
</feature>
<keyword evidence="3" id="KW-1185">Reference proteome</keyword>
<reference evidence="2 3" key="1">
    <citation type="journal article" date="2016" name="Sci. Rep.">
        <title>Peltaster fructicola genome reveals evolution from an invasive phytopathogen to an ectophytic parasite.</title>
        <authorList>
            <person name="Xu C."/>
            <person name="Chen H."/>
            <person name="Gleason M.L."/>
            <person name="Xu J.R."/>
            <person name="Liu H."/>
            <person name="Zhang R."/>
            <person name="Sun G."/>
        </authorList>
    </citation>
    <scope>NUCLEOTIDE SEQUENCE [LARGE SCALE GENOMIC DNA]</scope>
    <source>
        <strain evidence="2 3">LNHT1506</strain>
    </source>
</reference>
<evidence type="ECO:0000256" key="1">
    <source>
        <dbReference type="SAM" id="MobiDB-lite"/>
    </source>
</evidence>
<organism evidence="2 3">
    <name type="scientific">Peltaster fructicola</name>
    <dbReference type="NCBI Taxonomy" id="286661"/>
    <lineage>
        <taxon>Eukaryota</taxon>
        <taxon>Fungi</taxon>
        <taxon>Dikarya</taxon>
        <taxon>Ascomycota</taxon>
        <taxon>Pezizomycotina</taxon>
        <taxon>Dothideomycetes</taxon>
        <taxon>Dothideomycetes incertae sedis</taxon>
        <taxon>Peltaster</taxon>
    </lineage>
</organism>
<name>A0A6H0Y2F3_9PEZI</name>
<gene>
    <name evidence="2" type="ORF">AMS68_006711</name>
</gene>
<dbReference type="PIRSF" id="PIRSF002590">
    <property type="entry name" value="HSP9/HSP12_fun"/>
    <property type="match status" value="1"/>
</dbReference>
<proteinExistence type="predicted"/>
<protein>
    <submittedName>
        <fullName evidence="2">Uncharacterized protein</fullName>
    </submittedName>
</protein>
<dbReference type="Proteomes" id="UP000503462">
    <property type="component" value="Chromosome 4"/>
</dbReference>
<dbReference type="Pfam" id="PF04119">
    <property type="entry name" value="HSP9_HSP12"/>
    <property type="match status" value="1"/>
</dbReference>
<dbReference type="InterPro" id="IPR007250">
    <property type="entry name" value="HSP9_HSP12"/>
</dbReference>
<evidence type="ECO:0000313" key="3">
    <source>
        <dbReference type="Proteomes" id="UP000503462"/>
    </source>
</evidence>
<feature type="region of interest" description="Disordered" evidence="1">
    <location>
        <begin position="1"/>
        <end position="100"/>
    </location>
</feature>
<sequence>MSDSLRQSTSDKVASNLKPESQKSTFESLSDSAKSTADQVAGSVQPSSEKSTTQKASDAVSGNNSSHTQAQGESYLQQASDAIGNAAQQASHALGLDQKK</sequence>
<dbReference type="OrthoDB" id="2348401at2759"/>
<dbReference type="AlphaFoldDB" id="A0A6H0Y2F3"/>